<comment type="similarity">
    <text evidence="1">Belongs to the Gfo/Idh/MocA family.</text>
</comment>
<feature type="domain" description="Gfo/Idh/MocA-like oxidoreductase N-terminal" evidence="4">
    <location>
        <begin position="4"/>
        <end position="121"/>
    </location>
</feature>
<dbReference type="Pfam" id="PF01408">
    <property type="entry name" value="GFO_IDH_MocA"/>
    <property type="match status" value="1"/>
</dbReference>
<dbReference type="PANTHER" id="PTHR22604:SF105">
    <property type="entry name" value="TRANS-1,2-DIHYDROBENZENE-1,2-DIOL DEHYDROGENASE"/>
    <property type="match status" value="1"/>
</dbReference>
<keyword evidence="3" id="KW-0560">Oxidoreductase</keyword>
<dbReference type="InterPro" id="IPR055170">
    <property type="entry name" value="GFO_IDH_MocA-like_dom"/>
</dbReference>
<dbReference type="STRING" id="1328313.DS2_10793"/>
<reference evidence="6 7" key="1">
    <citation type="journal article" date="2014" name="Genome Announc.">
        <title>Draft Genome Sequence of the Agar-Degrading Bacterium Catenovulum sp. Strain DS-2, Isolated from Intestines of Haliotis diversicolor.</title>
        <authorList>
            <person name="Shan D."/>
            <person name="Li X."/>
            <person name="Gu Z."/>
            <person name="Wei G."/>
            <person name="Gao Z."/>
            <person name="Shao Z."/>
        </authorList>
    </citation>
    <scope>NUCLEOTIDE SEQUENCE [LARGE SCALE GENOMIC DNA]</scope>
    <source>
        <strain evidence="6 7">DS-2</strain>
    </source>
</reference>
<accession>W7QPE8</accession>
<evidence type="ECO:0000256" key="2">
    <source>
        <dbReference type="ARBA" id="ARBA00022729"/>
    </source>
</evidence>
<comment type="caution">
    <text evidence="6">The sequence shown here is derived from an EMBL/GenBank/DDBJ whole genome shotgun (WGS) entry which is preliminary data.</text>
</comment>
<dbReference type="InterPro" id="IPR050984">
    <property type="entry name" value="Gfo/Idh/MocA_domain"/>
</dbReference>
<dbReference type="Pfam" id="PF22725">
    <property type="entry name" value="GFO_IDH_MocA_C3"/>
    <property type="match status" value="1"/>
</dbReference>
<dbReference type="Gene3D" id="3.30.360.10">
    <property type="entry name" value="Dihydrodipicolinate Reductase, domain 2"/>
    <property type="match status" value="1"/>
</dbReference>
<dbReference type="GO" id="GO:0016491">
    <property type="term" value="F:oxidoreductase activity"/>
    <property type="evidence" value="ECO:0007669"/>
    <property type="project" value="UniProtKB-KW"/>
</dbReference>
<evidence type="ECO:0000259" key="5">
    <source>
        <dbReference type="Pfam" id="PF22725"/>
    </source>
</evidence>
<keyword evidence="2" id="KW-0732">Signal</keyword>
<evidence type="ECO:0000256" key="1">
    <source>
        <dbReference type="ARBA" id="ARBA00010928"/>
    </source>
</evidence>
<dbReference type="EMBL" id="ARZY01000019">
    <property type="protein sequence ID" value="EWH09768.1"/>
    <property type="molecule type" value="Genomic_DNA"/>
</dbReference>
<dbReference type="RefSeq" id="WP_035014790.1">
    <property type="nucleotide sequence ID" value="NZ_ARZY01000019.1"/>
</dbReference>
<dbReference type="InterPro" id="IPR036291">
    <property type="entry name" value="NAD(P)-bd_dom_sf"/>
</dbReference>
<dbReference type="Gene3D" id="3.40.50.720">
    <property type="entry name" value="NAD(P)-binding Rossmann-like Domain"/>
    <property type="match status" value="1"/>
</dbReference>
<dbReference type="SUPFAM" id="SSF55347">
    <property type="entry name" value="Glyceraldehyde-3-phosphate dehydrogenase-like, C-terminal domain"/>
    <property type="match status" value="1"/>
</dbReference>
<evidence type="ECO:0000256" key="3">
    <source>
        <dbReference type="ARBA" id="ARBA00023002"/>
    </source>
</evidence>
<gene>
    <name evidence="6" type="ORF">DS2_10793</name>
</gene>
<protein>
    <submittedName>
        <fullName evidence="6">Oxidoreductase-like protein</fullName>
    </submittedName>
</protein>
<dbReference type="eggNOG" id="COG0673">
    <property type="taxonomic scope" value="Bacteria"/>
</dbReference>
<dbReference type="PATRIC" id="fig|1328313.3.peg.2206"/>
<name>W7QPE8_9ALTE</name>
<evidence type="ECO:0000313" key="6">
    <source>
        <dbReference type="EMBL" id="EWH09768.1"/>
    </source>
</evidence>
<keyword evidence="7" id="KW-1185">Reference proteome</keyword>
<dbReference type="Proteomes" id="UP000019276">
    <property type="component" value="Unassembled WGS sequence"/>
</dbReference>
<evidence type="ECO:0000259" key="4">
    <source>
        <dbReference type="Pfam" id="PF01408"/>
    </source>
</evidence>
<proteinExistence type="inferred from homology"/>
<evidence type="ECO:0000313" key="7">
    <source>
        <dbReference type="Proteomes" id="UP000019276"/>
    </source>
</evidence>
<dbReference type="PANTHER" id="PTHR22604">
    <property type="entry name" value="OXIDOREDUCTASES"/>
    <property type="match status" value="1"/>
</dbReference>
<dbReference type="AlphaFoldDB" id="W7QPE8"/>
<dbReference type="InterPro" id="IPR000683">
    <property type="entry name" value="Gfo/Idh/MocA-like_OxRdtase_N"/>
</dbReference>
<feature type="domain" description="GFO/IDH/MocA-like oxidoreductase" evidence="5">
    <location>
        <begin position="132"/>
        <end position="246"/>
    </location>
</feature>
<sequence length="318" mass="35776">MKKINWGIVGAGRISTLFVQDMQYVDNGQVLAVAARNLDNAKTFANKFAINKAYGSYDALFQDPEIDIVYIGTPHNFHFEQAKAAILAGKHVLCEKPMTVSSAECEQLTQLAKANNVYLMEAMWTYFLPAIIQAKKWVDEGKIGQLKHVKADFGYPMPYNPEGREYNPDLAGGCLFDMGIYPIAIANYFLGNDIKSMFVSADFAPTGVDNDVSMFAEFATGKANLATSFQCKLNNNAYIIGDKGYIVLPDFWQAKSCSRYELDEEVERFEDQRQSLGFNFEAQAAGQDLLDNKLKPSVVTHQQSYLFQKHIELVRRQF</sequence>
<dbReference type="SUPFAM" id="SSF51735">
    <property type="entry name" value="NAD(P)-binding Rossmann-fold domains"/>
    <property type="match status" value="1"/>
</dbReference>
<dbReference type="GO" id="GO:0000166">
    <property type="term" value="F:nucleotide binding"/>
    <property type="evidence" value="ECO:0007669"/>
    <property type="project" value="InterPro"/>
</dbReference>
<dbReference type="OrthoDB" id="9774191at2"/>
<organism evidence="6 7">
    <name type="scientific">Catenovulum agarivorans DS-2</name>
    <dbReference type="NCBI Taxonomy" id="1328313"/>
    <lineage>
        <taxon>Bacteria</taxon>
        <taxon>Pseudomonadati</taxon>
        <taxon>Pseudomonadota</taxon>
        <taxon>Gammaproteobacteria</taxon>
        <taxon>Alteromonadales</taxon>
        <taxon>Alteromonadaceae</taxon>
        <taxon>Catenovulum</taxon>
    </lineage>
</organism>